<sequence length="739" mass="82863">MASTIFQKYAYPTDTNVTDSVHFKLSEKNYYIWRNLMIGFIERQGLMSFILGTVPAPPQKITIPDDNSSSGTKEVENPDYPAWRSSDELVREWIFKTLEEDILIRVMDLETAKDVWTALGKDLGQPFQYPGGNEAGKKLSHYLPLHKAALAGDWESAKKFIEQESEAVKAIVTGFSETALIVAVRSPLRNHFVQQLVGLMLPDDLAIKDSSGSTALHTAAHVGNIEAATLLIQRNPNLAIVLNNDNELPLHVAAKYGQGEMVLHLLPITKEDAEPKPFEEESGAKLLCGLIDSGLYDIALSFLQQYPKLSSASSPVEPSPLESIAREPSAFRSGARLNICQRLIYSCLPAKLEELHSQNHSGDIENPTICISVKDKVHAVFWRGAAKIVPLIKDVQEKKKKHYQALQLVKCLCSEIVKLDYSKANALLEPPLKLAIRFGIYEVVEEILVSFPSAVYHESEKKQTLLHQAVVNRRENVFNLIHQFESKHIFLSAPDATRNNGLHLAGYLEPQQKFNLRAKAAGAALQAQRELQWFKEVEKYVLPQHRDHENTQRRTPRMAFTETHEELIKEGEQWMKDTANSCTIVAALVATVVFASAITVPGGNNGNSGRPIFYDEMAFIIFGISDAVALFASTSSVLIFLSILTSKYAENDFLYALPKRLIIGLITLLLSIITMMVAFTATIYLVFGDKKFWVLITVICLACLPVTLFIFLQFPLLLDIFKSTYYSRTFRKQSDRLLY</sequence>
<feature type="transmembrane region" description="Helical" evidence="3">
    <location>
        <begin position="693"/>
        <end position="718"/>
    </location>
</feature>
<dbReference type="PROSITE" id="PS50297">
    <property type="entry name" value="ANK_REP_REGION"/>
    <property type="match status" value="1"/>
</dbReference>
<protein>
    <submittedName>
        <fullName evidence="5">Ankyrin repeat family protein</fullName>
    </submittedName>
</protein>
<feature type="transmembrane region" description="Helical" evidence="3">
    <location>
        <begin position="618"/>
        <end position="641"/>
    </location>
</feature>
<dbReference type="AlphaFoldDB" id="A0ABD1NQJ5"/>
<organism evidence="5 6">
    <name type="scientific">Abeliophyllum distichum</name>
    <dbReference type="NCBI Taxonomy" id="126358"/>
    <lineage>
        <taxon>Eukaryota</taxon>
        <taxon>Viridiplantae</taxon>
        <taxon>Streptophyta</taxon>
        <taxon>Embryophyta</taxon>
        <taxon>Tracheophyta</taxon>
        <taxon>Spermatophyta</taxon>
        <taxon>Magnoliopsida</taxon>
        <taxon>eudicotyledons</taxon>
        <taxon>Gunneridae</taxon>
        <taxon>Pentapetalae</taxon>
        <taxon>asterids</taxon>
        <taxon>lamiids</taxon>
        <taxon>Lamiales</taxon>
        <taxon>Oleaceae</taxon>
        <taxon>Forsythieae</taxon>
        <taxon>Abeliophyllum</taxon>
    </lineage>
</organism>
<comment type="caution">
    <text evidence="5">The sequence shown here is derived from an EMBL/GenBank/DDBJ whole genome shotgun (WGS) entry which is preliminary data.</text>
</comment>
<dbReference type="InterPro" id="IPR036770">
    <property type="entry name" value="Ankyrin_rpt-contain_sf"/>
</dbReference>
<dbReference type="PANTHER" id="PTHR24177:SF292">
    <property type="entry name" value="ANKYRIN REPEAT FAMILY PROTEIN-RELATED"/>
    <property type="match status" value="1"/>
</dbReference>
<gene>
    <name evidence="5" type="ORF">Adt_48633</name>
</gene>
<proteinExistence type="predicted"/>
<reference evidence="6" key="1">
    <citation type="submission" date="2024-07" db="EMBL/GenBank/DDBJ databases">
        <title>Two chromosome-level genome assemblies of Korean endemic species Abeliophyllum distichum and Forsythia ovata (Oleaceae).</title>
        <authorList>
            <person name="Jang H."/>
        </authorList>
    </citation>
    <scope>NUCLEOTIDE SEQUENCE [LARGE SCALE GENOMIC DNA]</scope>
</reference>
<keyword evidence="3" id="KW-1133">Transmembrane helix</keyword>
<evidence type="ECO:0000259" key="4">
    <source>
        <dbReference type="Pfam" id="PF13962"/>
    </source>
</evidence>
<evidence type="ECO:0000313" key="6">
    <source>
        <dbReference type="Proteomes" id="UP001604336"/>
    </source>
</evidence>
<keyword evidence="6" id="KW-1185">Reference proteome</keyword>
<feature type="transmembrane region" description="Helical" evidence="3">
    <location>
        <begin position="578"/>
        <end position="598"/>
    </location>
</feature>
<accession>A0ABD1NQJ5</accession>
<evidence type="ECO:0000256" key="1">
    <source>
        <dbReference type="PROSITE-ProRule" id="PRU00023"/>
    </source>
</evidence>
<evidence type="ECO:0000313" key="5">
    <source>
        <dbReference type="EMBL" id="KAL2453867.1"/>
    </source>
</evidence>
<evidence type="ECO:0000256" key="3">
    <source>
        <dbReference type="SAM" id="Phobius"/>
    </source>
</evidence>
<evidence type="ECO:0000256" key="2">
    <source>
        <dbReference type="SAM" id="MobiDB-lite"/>
    </source>
</evidence>
<dbReference type="SMART" id="SM00248">
    <property type="entry name" value="ANK"/>
    <property type="match status" value="5"/>
</dbReference>
<dbReference type="InterPro" id="IPR002110">
    <property type="entry name" value="Ankyrin_rpt"/>
</dbReference>
<dbReference type="PANTHER" id="PTHR24177">
    <property type="entry name" value="CASKIN"/>
    <property type="match status" value="1"/>
</dbReference>
<dbReference type="Pfam" id="PF13962">
    <property type="entry name" value="PGG"/>
    <property type="match status" value="1"/>
</dbReference>
<feature type="region of interest" description="Disordered" evidence="2">
    <location>
        <begin position="60"/>
        <end position="79"/>
    </location>
</feature>
<dbReference type="Proteomes" id="UP001604336">
    <property type="component" value="Unassembled WGS sequence"/>
</dbReference>
<feature type="repeat" description="ANK" evidence="1">
    <location>
        <begin position="211"/>
        <end position="243"/>
    </location>
</feature>
<feature type="domain" description="PGG" evidence="4">
    <location>
        <begin position="573"/>
        <end position="686"/>
    </location>
</feature>
<keyword evidence="3" id="KW-0812">Transmembrane</keyword>
<name>A0ABD1NQJ5_9LAMI</name>
<keyword evidence="1" id="KW-0040">ANK repeat</keyword>
<dbReference type="InterPro" id="IPR026961">
    <property type="entry name" value="PGG_dom"/>
</dbReference>
<dbReference type="Gene3D" id="1.25.40.20">
    <property type="entry name" value="Ankyrin repeat-containing domain"/>
    <property type="match status" value="2"/>
</dbReference>
<feature type="transmembrane region" description="Helical" evidence="3">
    <location>
        <begin position="661"/>
        <end position="687"/>
    </location>
</feature>
<dbReference type="Pfam" id="PF12796">
    <property type="entry name" value="Ank_2"/>
    <property type="match status" value="1"/>
</dbReference>
<dbReference type="EMBL" id="JBFOLK010000541">
    <property type="protein sequence ID" value="KAL2453867.1"/>
    <property type="molecule type" value="Genomic_DNA"/>
</dbReference>
<dbReference type="PROSITE" id="PS50088">
    <property type="entry name" value="ANK_REPEAT"/>
    <property type="match status" value="1"/>
</dbReference>
<dbReference type="SUPFAM" id="SSF48403">
    <property type="entry name" value="Ankyrin repeat"/>
    <property type="match status" value="1"/>
</dbReference>
<keyword evidence="3" id="KW-0472">Membrane</keyword>